<gene>
    <name evidence="3" type="ORF">GGX14DRAFT_668199</name>
</gene>
<dbReference type="Proteomes" id="UP001219525">
    <property type="component" value="Unassembled WGS sequence"/>
</dbReference>
<evidence type="ECO:0000313" key="4">
    <source>
        <dbReference type="Proteomes" id="UP001219525"/>
    </source>
</evidence>
<comment type="caution">
    <text evidence="3">The sequence shown here is derived from an EMBL/GenBank/DDBJ whole genome shotgun (WGS) entry which is preliminary data.</text>
</comment>
<feature type="signal peptide" evidence="2">
    <location>
        <begin position="1"/>
        <end position="23"/>
    </location>
</feature>
<dbReference type="EMBL" id="JARJCW010000079">
    <property type="protein sequence ID" value="KAJ7197143.1"/>
    <property type="molecule type" value="Genomic_DNA"/>
</dbReference>
<feature type="compositionally biased region" description="Low complexity" evidence="1">
    <location>
        <begin position="86"/>
        <end position="103"/>
    </location>
</feature>
<feature type="region of interest" description="Disordered" evidence="1">
    <location>
        <begin position="43"/>
        <end position="103"/>
    </location>
</feature>
<evidence type="ECO:0000256" key="2">
    <source>
        <dbReference type="SAM" id="SignalP"/>
    </source>
</evidence>
<feature type="chain" id="PRO_5041945104" evidence="2">
    <location>
        <begin position="24"/>
        <end position="103"/>
    </location>
</feature>
<evidence type="ECO:0000313" key="3">
    <source>
        <dbReference type="EMBL" id="KAJ7197143.1"/>
    </source>
</evidence>
<organism evidence="3 4">
    <name type="scientific">Mycena pura</name>
    <dbReference type="NCBI Taxonomy" id="153505"/>
    <lineage>
        <taxon>Eukaryota</taxon>
        <taxon>Fungi</taxon>
        <taxon>Dikarya</taxon>
        <taxon>Basidiomycota</taxon>
        <taxon>Agaricomycotina</taxon>
        <taxon>Agaricomycetes</taxon>
        <taxon>Agaricomycetidae</taxon>
        <taxon>Agaricales</taxon>
        <taxon>Marasmiineae</taxon>
        <taxon>Mycenaceae</taxon>
        <taxon>Mycena</taxon>
    </lineage>
</organism>
<dbReference type="AlphaFoldDB" id="A0AAD6UXZ3"/>
<evidence type="ECO:0000256" key="1">
    <source>
        <dbReference type="SAM" id="MobiDB-lite"/>
    </source>
</evidence>
<name>A0AAD6UXZ3_9AGAR</name>
<feature type="compositionally biased region" description="Basic and acidic residues" evidence="1">
    <location>
        <begin position="43"/>
        <end position="75"/>
    </location>
</feature>
<keyword evidence="2" id="KW-0732">Signal</keyword>
<proteinExistence type="predicted"/>
<protein>
    <submittedName>
        <fullName evidence="3">Uncharacterized protein</fullName>
    </submittedName>
</protein>
<sequence>MPSVFKVLSLLALALAVFSGALASPHPRTRVVRKFSDCSKAVGHEVYSEHKSRSNSEGLSRERDMTNAERLEHHLPLKPPTRRSSGRSSVSSPAPMPSSRGYM</sequence>
<reference evidence="3" key="1">
    <citation type="submission" date="2023-03" db="EMBL/GenBank/DDBJ databases">
        <title>Massive genome expansion in bonnet fungi (Mycena s.s.) driven by repeated elements and novel gene families across ecological guilds.</title>
        <authorList>
            <consortium name="Lawrence Berkeley National Laboratory"/>
            <person name="Harder C.B."/>
            <person name="Miyauchi S."/>
            <person name="Viragh M."/>
            <person name="Kuo A."/>
            <person name="Thoen E."/>
            <person name="Andreopoulos B."/>
            <person name="Lu D."/>
            <person name="Skrede I."/>
            <person name="Drula E."/>
            <person name="Henrissat B."/>
            <person name="Morin E."/>
            <person name="Kohler A."/>
            <person name="Barry K."/>
            <person name="LaButti K."/>
            <person name="Morin E."/>
            <person name="Salamov A."/>
            <person name="Lipzen A."/>
            <person name="Mereny Z."/>
            <person name="Hegedus B."/>
            <person name="Baldrian P."/>
            <person name="Stursova M."/>
            <person name="Weitz H."/>
            <person name="Taylor A."/>
            <person name="Grigoriev I.V."/>
            <person name="Nagy L.G."/>
            <person name="Martin F."/>
            <person name="Kauserud H."/>
        </authorList>
    </citation>
    <scope>NUCLEOTIDE SEQUENCE</scope>
    <source>
        <strain evidence="3">9144</strain>
    </source>
</reference>
<keyword evidence="4" id="KW-1185">Reference proteome</keyword>
<accession>A0AAD6UXZ3</accession>